<dbReference type="OrthoDB" id="9802240at2"/>
<accession>A0A198UDX8</accession>
<dbReference type="AlphaFoldDB" id="A0A198UDX8"/>
<organism evidence="3 4">
    <name type="scientific">Moraxella catarrhalis</name>
    <name type="common">Branhamella catarrhalis</name>
    <dbReference type="NCBI Taxonomy" id="480"/>
    <lineage>
        <taxon>Bacteria</taxon>
        <taxon>Pseudomonadati</taxon>
        <taxon>Pseudomonadota</taxon>
        <taxon>Gammaproteobacteria</taxon>
        <taxon>Moraxellales</taxon>
        <taxon>Moraxellaceae</taxon>
        <taxon>Moraxella</taxon>
    </lineage>
</organism>
<sequence length="420" mass="45286">MKSPVTKACLALTISLAAALTHAYADDELIVITEQVAQSRYPVAVMPFSDAHQVSHHLSLAGLGATHQNLPQHTQASSEILRNLTTWRNQGFEYVILAQSHQILGNKLAINYEIIDTANGSVSVKHTQISDNHPASIQATYRQISDKIYQIITGQPSDLMGKIAYVEESGSPQNKISSLKLIDPNGQLIRTLDTVNGSIITPTFSPDGLSIAYSVQTKNNLPIIYIVPVSGGTPKLITPFWGHNLAPSFSPDGGSILFSGSHENNNPNIYRLNLHANHLDTLTTLAGAENSPNYLADASGFTYTADKGTRRQSLYRYEFGSARSTQIASHATNPRLSLDGSKLVYVSGGRVIIANAQGRAQQSFGVLGTDVSASFSPSGTRIIYTSNQGNKNQLMIRSLSSNATRAIPTSGTARDPIWSK</sequence>
<evidence type="ECO:0000313" key="3">
    <source>
        <dbReference type="EMBL" id="OAU94621.1"/>
    </source>
</evidence>
<dbReference type="PATRIC" id="fig|480.237.peg.1264"/>
<evidence type="ECO:0008006" key="5">
    <source>
        <dbReference type="Google" id="ProtNLM"/>
    </source>
</evidence>
<dbReference type="InterPro" id="IPR011659">
    <property type="entry name" value="WD40"/>
</dbReference>
<keyword evidence="2" id="KW-0732">Signal</keyword>
<dbReference type="Gene3D" id="2.120.10.30">
    <property type="entry name" value="TolB, C-terminal domain"/>
    <property type="match status" value="1"/>
</dbReference>
<dbReference type="EMBL" id="LXHC01000028">
    <property type="protein sequence ID" value="OAU94621.1"/>
    <property type="molecule type" value="Genomic_DNA"/>
</dbReference>
<dbReference type="SUPFAM" id="SSF52964">
    <property type="entry name" value="TolB, N-terminal domain"/>
    <property type="match status" value="1"/>
</dbReference>
<dbReference type="RefSeq" id="WP_064610789.1">
    <property type="nucleotide sequence ID" value="NZ_LXHB01000052.1"/>
</dbReference>
<keyword evidence="4" id="KW-1185">Reference proteome</keyword>
<comment type="similarity">
    <text evidence="1">Belongs to the TolB family.</text>
</comment>
<dbReference type="Pfam" id="PF07676">
    <property type="entry name" value="PD40"/>
    <property type="match status" value="4"/>
</dbReference>
<dbReference type="SUPFAM" id="SSF69304">
    <property type="entry name" value="Tricorn protease N-terminal domain"/>
    <property type="match status" value="1"/>
</dbReference>
<dbReference type="PANTHER" id="PTHR36842">
    <property type="entry name" value="PROTEIN TOLB HOMOLOG"/>
    <property type="match status" value="1"/>
</dbReference>
<feature type="signal peptide" evidence="2">
    <location>
        <begin position="1"/>
        <end position="25"/>
    </location>
</feature>
<proteinExistence type="inferred from homology"/>
<name>A0A198UDX8_MORCA</name>
<evidence type="ECO:0000256" key="2">
    <source>
        <dbReference type="SAM" id="SignalP"/>
    </source>
</evidence>
<evidence type="ECO:0000313" key="4">
    <source>
        <dbReference type="Proteomes" id="UP000078228"/>
    </source>
</evidence>
<dbReference type="PANTHER" id="PTHR36842:SF1">
    <property type="entry name" value="PROTEIN TOLB"/>
    <property type="match status" value="1"/>
</dbReference>
<reference evidence="3 4" key="1">
    <citation type="journal article" date="2016" name="Genome Biol. Evol.">
        <title>Comparative Genomic Analyses of the Moraxella catarrhalis Serosensitive and Seroresistant Lineages Demonstrate Their Independent Evolution.</title>
        <authorList>
            <person name="Earl J.P."/>
            <person name="de Vries S.P."/>
            <person name="Ahmed A."/>
            <person name="Powell E."/>
            <person name="Schultz M.P."/>
            <person name="Hermans P.W."/>
            <person name="Hill D.J."/>
            <person name="Zhou Z."/>
            <person name="Constantinidou C.I."/>
            <person name="Hu F.Z."/>
            <person name="Bootsma H.J."/>
            <person name="Ehrlich G.D."/>
        </authorList>
    </citation>
    <scope>NUCLEOTIDE SEQUENCE [LARGE SCALE GENOMIC DNA]</scope>
    <source>
        <strain evidence="3 4">Z7542</strain>
    </source>
</reference>
<dbReference type="Proteomes" id="UP000078228">
    <property type="component" value="Unassembled WGS sequence"/>
</dbReference>
<dbReference type="InterPro" id="IPR011042">
    <property type="entry name" value="6-blade_b-propeller_TolB-like"/>
</dbReference>
<protein>
    <recommendedName>
        <fullName evidence="5">Translocation protein TolB</fullName>
    </recommendedName>
</protein>
<gene>
    <name evidence="3" type="ORF">AO384_1978</name>
</gene>
<feature type="chain" id="PRO_5008279712" description="Translocation protein TolB" evidence="2">
    <location>
        <begin position="26"/>
        <end position="420"/>
    </location>
</feature>
<comment type="caution">
    <text evidence="3">The sequence shown here is derived from an EMBL/GenBank/DDBJ whole genome shotgun (WGS) entry which is preliminary data.</text>
</comment>
<dbReference type="Gene3D" id="3.40.50.10070">
    <property type="entry name" value="TolB, N-terminal domain"/>
    <property type="match status" value="1"/>
</dbReference>
<evidence type="ECO:0000256" key="1">
    <source>
        <dbReference type="ARBA" id="ARBA00009820"/>
    </source>
</evidence>